<evidence type="ECO:0000256" key="1">
    <source>
        <dbReference type="SAM" id="MobiDB-lite"/>
    </source>
</evidence>
<organism evidence="2 3">
    <name type="scientific">Fusarium duplospermum</name>
    <dbReference type="NCBI Taxonomy" id="1325734"/>
    <lineage>
        <taxon>Eukaryota</taxon>
        <taxon>Fungi</taxon>
        <taxon>Dikarya</taxon>
        <taxon>Ascomycota</taxon>
        <taxon>Pezizomycotina</taxon>
        <taxon>Sordariomycetes</taxon>
        <taxon>Hypocreomycetidae</taxon>
        <taxon>Hypocreales</taxon>
        <taxon>Nectriaceae</taxon>
        <taxon>Fusarium</taxon>
        <taxon>Fusarium solani species complex</taxon>
    </lineage>
</organism>
<comment type="caution">
    <text evidence="2">The sequence shown here is derived from an EMBL/GenBank/DDBJ whole genome shotgun (WGS) entry which is preliminary data.</text>
</comment>
<dbReference type="AlphaFoldDB" id="A0A428R1U2"/>
<name>A0A428R1U2_9HYPO</name>
<evidence type="ECO:0000313" key="2">
    <source>
        <dbReference type="EMBL" id="RSL71476.1"/>
    </source>
</evidence>
<proteinExistence type="predicted"/>
<dbReference type="Proteomes" id="UP000288168">
    <property type="component" value="Unassembled WGS sequence"/>
</dbReference>
<sequence length="92" mass="10084">MEKYPIRALPCLALARLGLRDDESKDSNETIWILAPPPGSPRRKRKSILGGRMAPAETTQPTESKGQSRSQQKDNVSGYWSKKAGGVLYVAA</sequence>
<gene>
    <name evidence="2" type="ORF">CEP54_001369</name>
</gene>
<reference evidence="2 3" key="1">
    <citation type="submission" date="2017-06" db="EMBL/GenBank/DDBJ databases">
        <title>Comparative genomic analysis of Ambrosia Fusariam Clade fungi.</title>
        <authorList>
            <person name="Stajich J.E."/>
            <person name="Carrillo J."/>
            <person name="Kijimoto T."/>
            <person name="Eskalen A."/>
            <person name="O'Donnell K."/>
            <person name="Kasson M."/>
        </authorList>
    </citation>
    <scope>NUCLEOTIDE SEQUENCE [LARGE SCALE GENOMIC DNA]</scope>
    <source>
        <strain evidence="2 3">NRRL62584</strain>
    </source>
</reference>
<accession>A0A428R1U2</accession>
<evidence type="ECO:0000313" key="3">
    <source>
        <dbReference type="Proteomes" id="UP000288168"/>
    </source>
</evidence>
<feature type="compositionally biased region" description="Polar residues" evidence="1">
    <location>
        <begin position="57"/>
        <end position="75"/>
    </location>
</feature>
<keyword evidence="3" id="KW-1185">Reference proteome</keyword>
<dbReference type="EMBL" id="NKCI01000006">
    <property type="protein sequence ID" value="RSL71476.1"/>
    <property type="molecule type" value="Genomic_DNA"/>
</dbReference>
<feature type="region of interest" description="Disordered" evidence="1">
    <location>
        <begin position="22"/>
        <end position="78"/>
    </location>
</feature>
<protein>
    <submittedName>
        <fullName evidence="2">Uncharacterized protein</fullName>
    </submittedName>
</protein>